<dbReference type="AlphaFoldDB" id="A0ABD4ZT69"/>
<dbReference type="Proteomes" id="UP001241571">
    <property type="component" value="Unassembled WGS sequence"/>
</dbReference>
<gene>
    <name evidence="1" type="ORF">QRX88_08740</name>
</gene>
<dbReference type="EMBL" id="JASUBT010000005">
    <property type="protein sequence ID" value="MDL4935798.1"/>
    <property type="molecule type" value="Genomic_DNA"/>
</dbReference>
<evidence type="ECO:0008006" key="3">
    <source>
        <dbReference type="Google" id="ProtNLM"/>
    </source>
</evidence>
<evidence type="ECO:0000313" key="1">
    <source>
        <dbReference type="EMBL" id="MDL4935798.1"/>
    </source>
</evidence>
<name>A0ABD4ZT69_ENTGA</name>
<dbReference type="InterPro" id="IPR009319">
    <property type="entry name" value="Phage_A118_VSP1"/>
</dbReference>
<organism evidence="1 2">
    <name type="scientific">Enterococcus gallinarum</name>
    <dbReference type="NCBI Taxonomy" id="1353"/>
    <lineage>
        <taxon>Bacteria</taxon>
        <taxon>Bacillati</taxon>
        <taxon>Bacillota</taxon>
        <taxon>Bacilli</taxon>
        <taxon>Lactobacillales</taxon>
        <taxon>Enterococcaceae</taxon>
        <taxon>Enterococcus</taxon>
    </lineage>
</organism>
<reference evidence="1 2" key="1">
    <citation type="submission" date="2023-06" db="EMBL/GenBank/DDBJ databases">
        <title>Acute promotion of culturable opportunistic pathogens and persistent increase of antibiotic resistance following antibiotic exposure in mouse gut microbiota.</title>
        <authorList>
            <person name="Li L."/>
            <person name="Wang B."/>
            <person name="Sun Y."/>
            <person name="Wang M."/>
            <person name="Xu H."/>
        </authorList>
    </citation>
    <scope>NUCLEOTIDE SEQUENCE [LARGE SCALE GENOMIC DNA]</scope>
    <source>
        <strain evidence="1 2">CRI2_2</strain>
    </source>
</reference>
<proteinExistence type="predicted"/>
<accession>A0ABD4ZT69</accession>
<dbReference type="RefSeq" id="WP_285905952.1">
    <property type="nucleotide sequence ID" value="NZ_JASUBC010000002.1"/>
</dbReference>
<dbReference type="Pfam" id="PF06152">
    <property type="entry name" value="Phage_min_cap2"/>
    <property type="match status" value="1"/>
</dbReference>
<evidence type="ECO:0000313" key="2">
    <source>
        <dbReference type="Proteomes" id="UP001241571"/>
    </source>
</evidence>
<protein>
    <recommendedName>
        <fullName evidence="3">Minor capsid protein</fullName>
    </recommendedName>
</protein>
<comment type="caution">
    <text evidence="1">The sequence shown here is derived from an EMBL/GenBank/DDBJ whole genome shotgun (WGS) entry which is preliminary data.</text>
</comment>
<sequence>MNQKEQLRKQHSQLIDQTVRELAQAYQKYHGSLTEFLTNALYADGVLQPAYSKTYIDSVIDQYTEAVQAEVERIAEEKVEEAFLLGLLMFYEDIGSPISMQQARKELSTIGISFKAKTEVKRLLSHTSSNTSFRIKRIVKQVFSDSLLYQTAQSKQQDRLLGLLEQTKSIKEFEKILQREGFVGIIDKRGYIWKPDVYAKMVLRTKLMEADAQTQKAKGEQSGIDLAWISIAHVDNPCNLWEGTIISLNGFDRRFPTYEQAKATGEVFHPNCQHYLNVIRDISLAPLSVISATEQKYGIDLSEYKN</sequence>